<reference evidence="3" key="1">
    <citation type="submission" date="2020-07" db="EMBL/GenBank/DDBJ databases">
        <title>Multicomponent nature underlies the extraordinary mechanical properties of spider dragline silk.</title>
        <authorList>
            <person name="Kono N."/>
            <person name="Nakamura H."/>
            <person name="Mori M."/>
            <person name="Yoshida Y."/>
            <person name="Ohtoshi R."/>
            <person name="Malay A.D."/>
            <person name="Moran D.A.P."/>
            <person name="Tomita M."/>
            <person name="Numata K."/>
            <person name="Arakawa K."/>
        </authorList>
    </citation>
    <scope>NUCLEOTIDE SEQUENCE</scope>
</reference>
<dbReference type="CDD" id="cd00154">
    <property type="entry name" value="Rab"/>
    <property type="match status" value="1"/>
</dbReference>
<proteinExistence type="predicted"/>
<protein>
    <submittedName>
        <fullName evidence="3">Ras-related protein Rab-18A</fullName>
    </submittedName>
</protein>
<name>A0A8X6J8X1_TRICU</name>
<dbReference type="PRINTS" id="PR00449">
    <property type="entry name" value="RASTRNSFRMNG"/>
</dbReference>
<organism evidence="3 4">
    <name type="scientific">Trichonephila clavata</name>
    <name type="common">Joro spider</name>
    <name type="synonym">Nephila clavata</name>
    <dbReference type="NCBI Taxonomy" id="2740835"/>
    <lineage>
        <taxon>Eukaryota</taxon>
        <taxon>Metazoa</taxon>
        <taxon>Ecdysozoa</taxon>
        <taxon>Arthropoda</taxon>
        <taxon>Chelicerata</taxon>
        <taxon>Arachnida</taxon>
        <taxon>Araneae</taxon>
        <taxon>Araneomorphae</taxon>
        <taxon>Entelegynae</taxon>
        <taxon>Araneoidea</taxon>
        <taxon>Nephilidae</taxon>
        <taxon>Trichonephila</taxon>
    </lineage>
</organism>
<evidence type="ECO:0000313" key="4">
    <source>
        <dbReference type="Proteomes" id="UP000887116"/>
    </source>
</evidence>
<dbReference type="SUPFAM" id="SSF52540">
    <property type="entry name" value="P-loop containing nucleoside triphosphate hydrolases"/>
    <property type="match status" value="1"/>
</dbReference>
<dbReference type="PANTHER" id="PTHR47977">
    <property type="entry name" value="RAS-RELATED PROTEIN RAB"/>
    <property type="match status" value="1"/>
</dbReference>
<dbReference type="NCBIfam" id="TIGR00231">
    <property type="entry name" value="small_GTP"/>
    <property type="match status" value="1"/>
</dbReference>
<dbReference type="EMBL" id="BMAO01028538">
    <property type="protein sequence ID" value="GFR25470.1"/>
    <property type="molecule type" value="Genomic_DNA"/>
</dbReference>
<dbReference type="InterPro" id="IPR050227">
    <property type="entry name" value="Rab"/>
</dbReference>
<keyword evidence="4" id="KW-1185">Reference proteome</keyword>
<evidence type="ECO:0000256" key="1">
    <source>
        <dbReference type="ARBA" id="ARBA00022741"/>
    </source>
</evidence>
<dbReference type="InterPro" id="IPR001806">
    <property type="entry name" value="Small_GTPase"/>
</dbReference>
<dbReference type="GO" id="GO:0005525">
    <property type="term" value="F:GTP binding"/>
    <property type="evidence" value="ECO:0007669"/>
    <property type="project" value="UniProtKB-KW"/>
</dbReference>
<dbReference type="InterPro" id="IPR027417">
    <property type="entry name" value="P-loop_NTPase"/>
</dbReference>
<accession>A0A8X6J8X1</accession>
<dbReference type="SMART" id="SM00176">
    <property type="entry name" value="RAN"/>
    <property type="match status" value="1"/>
</dbReference>
<keyword evidence="1" id="KW-0547">Nucleotide-binding</keyword>
<dbReference type="Pfam" id="PF00071">
    <property type="entry name" value="Ras"/>
    <property type="match status" value="1"/>
</dbReference>
<dbReference type="GO" id="GO:0003924">
    <property type="term" value="F:GTPase activity"/>
    <property type="evidence" value="ECO:0007669"/>
    <property type="project" value="InterPro"/>
</dbReference>
<evidence type="ECO:0000256" key="2">
    <source>
        <dbReference type="ARBA" id="ARBA00023134"/>
    </source>
</evidence>
<dbReference type="Gene3D" id="3.40.50.300">
    <property type="entry name" value="P-loop containing nucleotide triphosphate hydrolases"/>
    <property type="match status" value="1"/>
</dbReference>
<dbReference type="PROSITE" id="PS51419">
    <property type="entry name" value="RAB"/>
    <property type="match status" value="1"/>
</dbReference>
<evidence type="ECO:0000313" key="3">
    <source>
        <dbReference type="EMBL" id="GFR25470.1"/>
    </source>
</evidence>
<dbReference type="SMART" id="SM00174">
    <property type="entry name" value="RHO"/>
    <property type="match status" value="1"/>
</dbReference>
<dbReference type="OrthoDB" id="6412633at2759"/>
<dbReference type="SMART" id="SM00173">
    <property type="entry name" value="RAS"/>
    <property type="match status" value="1"/>
</dbReference>
<dbReference type="InterPro" id="IPR005225">
    <property type="entry name" value="Small_GTP-bd"/>
</dbReference>
<dbReference type="AlphaFoldDB" id="A0A8X6J8X1"/>
<dbReference type="Proteomes" id="UP000887116">
    <property type="component" value="Unassembled WGS sequence"/>
</dbReference>
<dbReference type="SMART" id="SM00175">
    <property type="entry name" value="RAB"/>
    <property type="match status" value="1"/>
</dbReference>
<dbReference type="FunFam" id="3.40.50.300:FF:001329">
    <property type="entry name" value="Small GTP-binding protein, putative"/>
    <property type="match status" value="1"/>
</dbReference>
<keyword evidence="2" id="KW-0342">GTP-binding</keyword>
<sequence>MIRRLQRAKQTPENVNRRGAQKKYFKCVGKSALMIRFACKTYKPQLPSTVIDVHQAHINIRNKKVDLILWDTAGQERFRAVVSQYFRKADGVLLVYDVTNINSFSKLPKWLSNLKEINETAPIIIVGNKIDEINHKNVCVNAVKEFADKHKLEFIEASAKTGENVNQVFEKLAENILNSTPVPSSPPNSVFEIQNESSESEVVSFGTGHCSTKMRQTNRRRKRQLYGETQTYTKSKCCS</sequence>
<dbReference type="PROSITE" id="PS51421">
    <property type="entry name" value="RAS"/>
    <property type="match status" value="1"/>
</dbReference>
<gene>
    <name evidence="3" type="primary">RAB18A</name>
    <name evidence="3" type="ORF">TNCT_178301</name>
</gene>
<comment type="caution">
    <text evidence="3">The sequence shown here is derived from an EMBL/GenBank/DDBJ whole genome shotgun (WGS) entry which is preliminary data.</text>
</comment>